<evidence type="ECO:0000313" key="4">
    <source>
        <dbReference type="Proteomes" id="UP000799779"/>
    </source>
</evidence>
<feature type="compositionally biased region" description="Pro residues" evidence="1">
    <location>
        <begin position="22"/>
        <end position="38"/>
    </location>
</feature>
<organism evidence="3 4">
    <name type="scientific">Amniculicola lignicola CBS 123094</name>
    <dbReference type="NCBI Taxonomy" id="1392246"/>
    <lineage>
        <taxon>Eukaryota</taxon>
        <taxon>Fungi</taxon>
        <taxon>Dikarya</taxon>
        <taxon>Ascomycota</taxon>
        <taxon>Pezizomycotina</taxon>
        <taxon>Dothideomycetes</taxon>
        <taxon>Pleosporomycetidae</taxon>
        <taxon>Pleosporales</taxon>
        <taxon>Amniculicolaceae</taxon>
        <taxon>Amniculicola</taxon>
    </lineage>
</organism>
<keyword evidence="4" id="KW-1185">Reference proteome</keyword>
<dbReference type="OrthoDB" id="4757095at2759"/>
<feature type="domain" description="DUF7730" evidence="2">
    <location>
        <begin position="58"/>
        <end position="292"/>
    </location>
</feature>
<accession>A0A6A5WZK7</accession>
<gene>
    <name evidence="3" type="ORF">P154DRAFT_558567</name>
</gene>
<dbReference type="PANTHER" id="PTHR38790:SF9">
    <property type="entry name" value="F-BOX DOMAIN-CONTAINING PROTEIN"/>
    <property type="match status" value="1"/>
</dbReference>
<dbReference type="InterPro" id="IPR056632">
    <property type="entry name" value="DUF7730"/>
</dbReference>
<evidence type="ECO:0000256" key="1">
    <source>
        <dbReference type="SAM" id="MobiDB-lite"/>
    </source>
</evidence>
<sequence length="293" mass="32907">MPFNILTPLLRAFSPPSQTPLSPSPPSAPPAPAPPLPTLHPSNLPPAAITGYGEVYARQAQSLLISKLPIELRALIWEHFLGGHLIHMYWQTGGTPLSFICKREESCISLAHSTPTRQGSTEISWTSIHPIDTSRIDQKKGFMPLLLTCRALYFESTRALYTKNTFDFSNQWAHLRTLQWHIPLISLTHITSLTMKCHGVPLPSRRDQFLDWKLAWEAIALLKGLKYLRVELVAQPTKTGDREAEAKAMEAEEELLKPVRSVSAVRDFEIAVPWPEREGGGRVEGLRCRIVRV</sequence>
<evidence type="ECO:0000259" key="2">
    <source>
        <dbReference type="Pfam" id="PF24864"/>
    </source>
</evidence>
<proteinExistence type="predicted"/>
<feature type="region of interest" description="Disordered" evidence="1">
    <location>
        <begin position="15"/>
        <end position="40"/>
    </location>
</feature>
<dbReference type="AlphaFoldDB" id="A0A6A5WZK7"/>
<protein>
    <recommendedName>
        <fullName evidence="2">DUF7730 domain-containing protein</fullName>
    </recommendedName>
</protein>
<dbReference type="PANTHER" id="PTHR38790">
    <property type="entry name" value="2EXR DOMAIN-CONTAINING PROTEIN-RELATED"/>
    <property type="match status" value="1"/>
</dbReference>
<dbReference type="EMBL" id="ML977557">
    <property type="protein sequence ID" value="KAF2007273.1"/>
    <property type="molecule type" value="Genomic_DNA"/>
</dbReference>
<name>A0A6A5WZK7_9PLEO</name>
<evidence type="ECO:0000313" key="3">
    <source>
        <dbReference type="EMBL" id="KAF2007273.1"/>
    </source>
</evidence>
<reference evidence="3" key="1">
    <citation type="journal article" date="2020" name="Stud. Mycol.">
        <title>101 Dothideomycetes genomes: a test case for predicting lifestyles and emergence of pathogens.</title>
        <authorList>
            <person name="Haridas S."/>
            <person name="Albert R."/>
            <person name="Binder M."/>
            <person name="Bloem J."/>
            <person name="Labutti K."/>
            <person name="Salamov A."/>
            <person name="Andreopoulos B."/>
            <person name="Baker S."/>
            <person name="Barry K."/>
            <person name="Bills G."/>
            <person name="Bluhm B."/>
            <person name="Cannon C."/>
            <person name="Castanera R."/>
            <person name="Culley D."/>
            <person name="Daum C."/>
            <person name="Ezra D."/>
            <person name="Gonzalez J."/>
            <person name="Henrissat B."/>
            <person name="Kuo A."/>
            <person name="Liang C."/>
            <person name="Lipzen A."/>
            <person name="Lutzoni F."/>
            <person name="Magnuson J."/>
            <person name="Mondo S."/>
            <person name="Nolan M."/>
            <person name="Ohm R."/>
            <person name="Pangilinan J."/>
            <person name="Park H.-J."/>
            <person name="Ramirez L."/>
            <person name="Alfaro M."/>
            <person name="Sun H."/>
            <person name="Tritt A."/>
            <person name="Yoshinaga Y."/>
            <person name="Zwiers L.-H."/>
            <person name="Turgeon B."/>
            <person name="Goodwin S."/>
            <person name="Spatafora J."/>
            <person name="Crous P."/>
            <person name="Grigoriev I."/>
        </authorList>
    </citation>
    <scope>NUCLEOTIDE SEQUENCE</scope>
    <source>
        <strain evidence="3">CBS 123094</strain>
    </source>
</reference>
<dbReference type="Proteomes" id="UP000799779">
    <property type="component" value="Unassembled WGS sequence"/>
</dbReference>
<dbReference type="Pfam" id="PF24864">
    <property type="entry name" value="DUF7730"/>
    <property type="match status" value="1"/>
</dbReference>